<keyword evidence="4 5" id="KW-0071">Autoinducer synthesis</keyword>
<keyword evidence="1 5" id="KW-0673">Quorum sensing</keyword>
<dbReference type="Pfam" id="PF00765">
    <property type="entry name" value="Autoind_synth"/>
    <property type="match status" value="1"/>
</dbReference>
<dbReference type="SUPFAM" id="SSF55729">
    <property type="entry name" value="Acyl-CoA N-acyltransferases (Nat)"/>
    <property type="match status" value="1"/>
</dbReference>
<evidence type="ECO:0000256" key="1">
    <source>
        <dbReference type="ARBA" id="ARBA00022654"/>
    </source>
</evidence>
<evidence type="ECO:0000256" key="3">
    <source>
        <dbReference type="ARBA" id="ARBA00022691"/>
    </source>
</evidence>
<organism evidence="7 8">
    <name type="scientific">Roseobacter fucihabitans</name>
    <dbReference type="NCBI Taxonomy" id="1537242"/>
    <lineage>
        <taxon>Bacteria</taxon>
        <taxon>Pseudomonadati</taxon>
        <taxon>Pseudomonadota</taxon>
        <taxon>Alphaproteobacteria</taxon>
        <taxon>Rhodobacterales</taxon>
        <taxon>Roseobacteraceae</taxon>
        <taxon>Roseobacter</taxon>
    </lineage>
</organism>
<dbReference type="EMBL" id="CP143423">
    <property type="protein sequence ID" value="WVX47603.1"/>
    <property type="molecule type" value="Genomic_DNA"/>
</dbReference>
<comment type="similarity">
    <text evidence="5 6">Belongs to the autoinducer synthase family.</text>
</comment>
<name>A0ABZ2BQ29_9RHOB</name>
<reference evidence="8" key="2">
    <citation type="submission" date="2024-01" db="EMBL/GenBank/DDBJ databases">
        <title>Roseobacter fucihabitans sp. nov., isolated from the brown alga Fucus spiralis.</title>
        <authorList>
            <person name="Hahnke S."/>
            <person name="Berger M."/>
            <person name="Schlingloff A."/>
            <person name="Athale I."/>
            <person name="Neumann-Schaal M."/>
            <person name="Adenaya A."/>
            <person name="Poehlein A."/>
            <person name="Daniel R."/>
            <person name="Pertersen J."/>
            <person name="Brinkhoff T."/>
        </authorList>
    </citation>
    <scope>NUCLEOTIDE SEQUENCE [LARGE SCALE GENOMIC DNA]</scope>
    <source>
        <strain evidence="8">B14</strain>
    </source>
</reference>
<gene>
    <name evidence="7" type="ORF">ROLI_006740</name>
</gene>
<keyword evidence="3 6" id="KW-0949">S-adenosyl-L-methionine</keyword>
<evidence type="ECO:0000256" key="2">
    <source>
        <dbReference type="ARBA" id="ARBA00022679"/>
    </source>
</evidence>
<dbReference type="Proteomes" id="UP001318682">
    <property type="component" value="Chromosome"/>
</dbReference>
<dbReference type="EC" id="2.3.1.184" evidence="6"/>
<evidence type="ECO:0000256" key="4">
    <source>
        <dbReference type="ARBA" id="ARBA00022929"/>
    </source>
</evidence>
<accession>A0ABZ2BQ29</accession>
<dbReference type="PRINTS" id="PR01549">
    <property type="entry name" value="AUTOINDCRSYN"/>
</dbReference>
<dbReference type="Gene3D" id="3.40.630.30">
    <property type="match status" value="1"/>
</dbReference>
<keyword evidence="2 6" id="KW-0808">Transferase</keyword>
<protein>
    <recommendedName>
        <fullName evidence="6">Acyl-homoserine-lactone synthase</fullName>
        <ecNumber evidence="6">2.3.1.184</ecNumber>
    </recommendedName>
    <alternativeName>
        <fullName evidence="6">Autoinducer synthesis protein</fullName>
    </alternativeName>
</protein>
<reference evidence="7 8" key="1">
    <citation type="submission" date="2015-07" db="EMBL/GenBank/DDBJ databases">
        <authorList>
            <person name="Voget S."/>
            <person name="Dogs M."/>
            <person name="Brinkhoff T.H."/>
            <person name="Daniel R."/>
        </authorList>
    </citation>
    <scope>NUCLEOTIDE SEQUENCE [LARGE SCALE GENOMIC DNA]</scope>
    <source>
        <strain evidence="7 8">B14</strain>
    </source>
</reference>
<sequence>MLHYIYGTDLANFPKLRDTMFRDRAAQFANRLGWDAVTVDENGHEMDGYDALNPLYIIWEMPDGTHGGSMRMMPTVGETMVNDHFGHLTGGVKIQSPLIWECTRFCISPRADRKATAALVVAAGELMDEFALEHFVGVFFEKMNRVFSLSYIDADVLGVDPQMDAAGDRIAVGTWEITPKTIERNLARVGITREMSKDWFRASFNRNYVPTPAPVEFKMCA</sequence>
<comment type="catalytic activity">
    <reaction evidence="6">
        <text>a fatty acyl-[ACP] + S-adenosyl-L-methionine = an N-acyl-L-homoserine lactone + S-methyl-5'-thioadenosine + holo-[ACP] + H(+)</text>
        <dbReference type="Rhea" id="RHEA:10096"/>
        <dbReference type="Rhea" id="RHEA-COMP:9685"/>
        <dbReference type="Rhea" id="RHEA-COMP:14125"/>
        <dbReference type="ChEBI" id="CHEBI:15378"/>
        <dbReference type="ChEBI" id="CHEBI:17509"/>
        <dbReference type="ChEBI" id="CHEBI:55474"/>
        <dbReference type="ChEBI" id="CHEBI:59789"/>
        <dbReference type="ChEBI" id="CHEBI:64479"/>
        <dbReference type="ChEBI" id="CHEBI:138651"/>
        <dbReference type="EC" id="2.3.1.184"/>
    </reaction>
</comment>
<evidence type="ECO:0000313" key="7">
    <source>
        <dbReference type="EMBL" id="WVX47603.1"/>
    </source>
</evidence>
<evidence type="ECO:0000313" key="8">
    <source>
        <dbReference type="Proteomes" id="UP001318682"/>
    </source>
</evidence>
<dbReference type="InterPro" id="IPR001690">
    <property type="entry name" value="Autoind_synthase"/>
</dbReference>
<keyword evidence="8" id="KW-1185">Reference proteome</keyword>
<dbReference type="PANTHER" id="PTHR39322">
    <property type="entry name" value="ACYL-HOMOSERINE-LACTONE SYNTHASE"/>
    <property type="match status" value="1"/>
</dbReference>
<dbReference type="InterPro" id="IPR016181">
    <property type="entry name" value="Acyl_CoA_acyltransferase"/>
</dbReference>
<dbReference type="RefSeq" id="WP_187430503.1">
    <property type="nucleotide sequence ID" value="NZ_CP143423.1"/>
</dbReference>
<dbReference type="PROSITE" id="PS51187">
    <property type="entry name" value="AUTOINDUCER_SYNTH_2"/>
    <property type="match status" value="1"/>
</dbReference>
<proteinExistence type="inferred from homology"/>
<evidence type="ECO:0000256" key="6">
    <source>
        <dbReference type="RuleBase" id="RU361135"/>
    </source>
</evidence>
<evidence type="ECO:0000256" key="5">
    <source>
        <dbReference type="PROSITE-ProRule" id="PRU00533"/>
    </source>
</evidence>
<dbReference type="PANTHER" id="PTHR39322:SF1">
    <property type="entry name" value="ISOVALERYL-HOMOSERINE LACTONE SYNTHASE"/>
    <property type="match status" value="1"/>
</dbReference>